<dbReference type="InterPro" id="IPR009057">
    <property type="entry name" value="Homeodomain-like_sf"/>
</dbReference>
<evidence type="ECO:0000256" key="2">
    <source>
        <dbReference type="PROSITE-ProRule" id="PRU00335"/>
    </source>
</evidence>
<dbReference type="PRINTS" id="PR00455">
    <property type="entry name" value="HTHTETR"/>
</dbReference>
<dbReference type="InterPro" id="IPR023772">
    <property type="entry name" value="DNA-bd_HTH_TetR-type_CS"/>
</dbReference>
<reference evidence="4 5" key="1">
    <citation type="submission" date="2019-06" db="EMBL/GenBank/DDBJ databases">
        <title>Sequencing the genomes of 1000 actinobacteria strains.</title>
        <authorList>
            <person name="Klenk H.-P."/>
        </authorList>
    </citation>
    <scope>NUCLEOTIDE SEQUENCE [LARGE SCALE GENOMIC DNA]</scope>
    <source>
        <strain evidence="4 5">DSM 45679</strain>
    </source>
</reference>
<evidence type="ECO:0000313" key="5">
    <source>
        <dbReference type="Proteomes" id="UP000320876"/>
    </source>
</evidence>
<dbReference type="RefSeq" id="WP_170220876.1">
    <property type="nucleotide sequence ID" value="NZ_VFML01000001.1"/>
</dbReference>
<dbReference type="PROSITE" id="PS01081">
    <property type="entry name" value="HTH_TETR_1"/>
    <property type="match status" value="1"/>
</dbReference>
<dbReference type="GO" id="GO:0003700">
    <property type="term" value="F:DNA-binding transcription factor activity"/>
    <property type="evidence" value="ECO:0007669"/>
    <property type="project" value="TreeGrafter"/>
</dbReference>
<dbReference type="InterPro" id="IPR036271">
    <property type="entry name" value="Tet_transcr_reg_TetR-rel_C_sf"/>
</dbReference>
<dbReference type="Pfam" id="PF17932">
    <property type="entry name" value="TetR_C_24"/>
    <property type="match status" value="1"/>
</dbReference>
<evidence type="ECO:0000259" key="3">
    <source>
        <dbReference type="PROSITE" id="PS50977"/>
    </source>
</evidence>
<keyword evidence="5" id="KW-1185">Reference proteome</keyword>
<feature type="DNA-binding region" description="H-T-H motif" evidence="2">
    <location>
        <begin position="32"/>
        <end position="51"/>
    </location>
</feature>
<dbReference type="Pfam" id="PF00440">
    <property type="entry name" value="TetR_N"/>
    <property type="match status" value="1"/>
</dbReference>
<keyword evidence="1 2" id="KW-0238">DNA-binding</keyword>
<dbReference type="InterPro" id="IPR041490">
    <property type="entry name" value="KstR2_TetR_C"/>
</dbReference>
<name>A0A542DMJ0_AMYCI</name>
<dbReference type="Gene3D" id="1.10.357.10">
    <property type="entry name" value="Tetracycline Repressor, domain 2"/>
    <property type="match status" value="1"/>
</dbReference>
<dbReference type="Gene3D" id="1.10.10.60">
    <property type="entry name" value="Homeodomain-like"/>
    <property type="match status" value="1"/>
</dbReference>
<dbReference type="GO" id="GO:0000976">
    <property type="term" value="F:transcription cis-regulatory region binding"/>
    <property type="evidence" value="ECO:0007669"/>
    <property type="project" value="TreeGrafter"/>
</dbReference>
<proteinExistence type="predicted"/>
<gene>
    <name evidence="4" type="ORF">FB471_4092</name>
</gene>
<evidence type="ECO:0000256" key="1">
    <source>
        <dbReference type="ARBA" id="ARBA00023125"/>
    </source>
</evidence>
<dbReference type="PANTHER" id="PTHR30055:SF200">
    <property type="entry name" value="HTH-TYPE TRANSCRIPTIONAL REPRESSOR BDCR"/>
    <property type="match status" value="1"/>
</dbReference>
<dbReference type="Proteomes" id="UP000320876">
    <property type="component" value="Unassembled WGS sequence"/>
</dbReference>
<dbReference type="SUPFAM" id="SSF48498">
    <property type="entry name" value="Tetracyclin repressor-like, C-terminal domain"/>
    <property type="match status" value="1"/>
</dbReference>
<dbReference type="AlphaFoldDB" id="A0A542DMJ0"/>
<dbReference type="PANTHER" id="PTHR30055">
    <property type="entry name" value="HTH-TYPE TRANSCRIPTIONAL REGULATOR RUTR"/>
    <property type="match status" value="1"/>
</dbReference>
<feature type="domain" description="HTH tetR-type" evidence="3">
    <location>
        <begin position="9"/>
        <end position="69"/>
    </location>
</feature>
<comment type="caution">
    <text evidence="4">The sequence shown here is derived from an EMBL/GenBank/DDBJ whole genome shotgun (WGS) entry which is preliminary data.</text>
</comment>
<dbReference type="EMBL" id="VFML01000001">
    <property type="protein sequence ID" value="TQJ04306.1"/>
    <property type="molecule type" value="Genomic_DNA"/>
</dbReference>
<accession>A0A542DMJ0</accession>
<protein>
    <submittedName>
        <fullName evidence="4">TetR family transcriptional regulator</fullName>
    </submittedName>
</protein>
<dbReference type="InterPro" id="IPR001647">
    <property type="entry name" value="HTH_TetR"/>
</dbReference>
<dbReference type="PROSITE" id="PS50977">
    <property type="entry name" value="HTH_TETR_2"/>
    <property type="match status" value="1"/>
</dbReference>
<dbReference type="SUPFAM" id="SSF46689">
    <property type="entry name" value="Homeodomain-like"/>
    <property type="match status" value="1"/>
</dbReference>
<dbReference type="InterPro" id="IPR050109">
    <property type="entry name" value="HTH-type_TetR-like_transc_reg"/>
</dbReference>
<sequence length="197" mass="21497">MNERSSRRSVVEQAILRAALDAFATRGFHGATMRQIAGLAEVTLANVYNYVDSKSDLLVTLLHRASDDQLADTRAAVQAAGGSVTERLRAAVGAYVRFDLERQAESRIVHSEYRYLDEGACLHVTRAQDQHRRLFADLVAEGVAAGVFHTPYPDQAGRAILAMCVGVPDCPAAGGPPTPEETERRYARYALALLEAR</sequence>
<organism evidence="4 5">
    <name type="scientific">Amycolatopsis cihanbeyliensis</name>
    <dbReference type="NCBI Taxonomy" id="1128664"/>
    <lineage>
        <taxon>Bacteria</taxon>
        <taxon>Bacillati</taxon>
        <taxon>Actinomycetota</taxon>
        <taxon>Actinomycetes</taxon>
        <taxon>Pseudonocardiales</taxon>
        <taxon>Pseudonocardiaceae</taxon>
        <taxon>Amycolatopsis</taxon>
    </lineage>
</organism>
<evidence type="ECO:0000313" key="4">
    <source>
        <dbReference type="EMBL" id="TQJ04306.1"/>
    </source>
</evidence>